<dbReference type="RefSeq" id="WP_015254998.1">
    <property type="nucleotide sequence ID" value="NZ_CAJRAY010000031.1"/>
</dbReference>
<dbReference type="Proteomes" id="UP000681526">
    <property type="component" value="Unassembled WGS sequence"/>
</dbReference>
<dbReference type="NCBIfam" id="NF045758">
    <property type="entry name" value="YlxM"/>
    <property type="match status" value="1"/>
</dbReference>
<dbReference type="Gene3D" id="1.10.10.10">
    <property type="entry name" value="Winged helix-like DNA-binding domain superfamily/Winged helix DNA-binding domain"/>
    <property type="match status" value="1"/>
</dbReference>
<gene>
    <name evidence="5" type="primary">txxe 1526-yofM</name>
    <name evidence="5" type="ORF">TXXE_06845</name>
</gene>
<dbReference type="InterPro" id="IPR054831">
    <property type="entry name" value="UPF0122_fam_protein"/>
</dbReference>
<dbReference type="InterPro" id="IPR036388">
    <property type="entry name" value="WH-like_DNA-bd_sf"/>
</dbReference>
<dbReference type="InterPro" id="IPR013324">
    <property type="entry name" value="RNA_pol_sigma_r3/r4-like"/>
</dbReference>
<dbReference type="EMBL" id="CAJRAY010000031">
    <property type="protein sequence ID" value="CAG5083416.1"/>
    <property type="molecule type" value="Genomic_DNA"/>
</dbReference>
<evidence type="ECO:0000313" key="5">
    <source>
        <dbReference type="EMBL" id="CAG5083416.1"/>
    </source>
</evidence>
<feature type="coiled-coil region" evidence="4">
    <location>
        <begin position="53"/>
        <end position="93"/>
    </location>
</feature>
<comment type="caution">
    <text evidence="5">The sequence shown here is derived from an EMBL/GenBank/DDBJ whole genome shotgun (WGS) entry which is preliminary data.</text>
</comment>
<sequence length="120" mass="13898">MRESEALEKTNRINMLFDFYEPLLTDKQRMFLKYYFHDDYSLGEIASEFSISRQAVYEHIKRAEEMLENYEGRLGLLARHERLTSLLEELERAVAALPEGAGAEAVRTALARLRLAVENG</sequence>
<dbReference type="SUPFAM" id="SSF88659">
    <property type="entry name" value="Sigma3 and sigma4 domains of RNA polymerase sigma factors"/>
    <property type="match status" value="1"/>
</dbReference>
<dbReference type="PANTHER" id="PTHR40083:SF1">
    <property type="entry name" value="UPF0122 PROTEIN YLXM"/>
    <property type="match status" value="1"/>
</dbReference>
<keyword evidence="4" id="KW-0175">Coiled coil</keyword>
<dbReference type="PANTHER" id="PTHR40083">
    <property type="entry name" value="UPF0122 PROTEIN CBO2450/CLC_2298"/>
    <property type="match status" value="1"/>
</dbReference>
<keyword evidence="6" id="KW-1185">Reference proteome</keyword>
<comment type="function">
    <text evidence="2 3">Might take part in the signal recognition particle (SRP) pathway. This is inferred from the conservation of its genetic proximity to ftsY/ffh. May be a regulatory protein.</text>
</comment>
<accession>A0ABN7RXY3</accession>
<dbReference type="Pfam" id="PF04297">
    <property type="entry name" value="UPF0122"/>
    <property type="match status" value="1"/>
</dbReference>
<dbReference type="HAMAP" id="MF_00245">
    <property type="entry name" value="UPF0122"/>
    <property type="match status" value="1"/>
</dbReference>
<dbReference type="NCBIfam" id="NF001070">
    <property type="entry name" value="PRK00118.1-6"/>
    <property type="match status" value="1"/>
</dbReference>
<organism evidence="5 6">
    <name type="scientific">Thermobacillus xylanilyticus</name>
    <dbReference type="NCBI Taxonomy" id="76633"/>
    <lineage>
        <taxon>Bacteria</taxon>
        <taxon>Bacillati</taxon>
        <taxon>Bacillota</taxon>
        <taxon>Bacilli</taxon>
        <taxon>Bacillales</taxon>
        <taxon>Paenibacillaceae</taxon>
        <taxon>Thermobacillus</taxon>
    </lineage>
</organism>
<name>A0ABN7RXY3_THEXY</name>
<evidence type="ECO:0000256" key="4">
    <source>
        <dbReference type="SAM" id="Coils"/>
    </source>
</evidence>
<evidence type="ECO:0000256" key="2">
    <source>
        <dbReference type="ARBA" id="ARBA00024764"/>
    </source>
</evidence>
<evidence type="ECO:0000256" key="3">
    <source>
        <dbReference type="HAMAP-Rule" id="MF_00245"/>
    </source>
</evidence>
<reference evidence="5 6" key="1">
    <citation type="submission" date="2021-04" db="EMBL/GenBank/DDBJ databases">
        <authorList>
            <person name="Rakotoarivonina H."/>
        </authorList>
    </citation>
    <scope>NUCLEOTIDE SEQUENCE [LARGE SCALE GENOMIC DNA]</scope>
    <source>
        <strain evidence="5 6">XE</strain>
    </source>
</reference>
<proteinExistence type="inferred from homology"/>
<evidence type="ECO:0000256" key="1">
    <source>
        <dbReference type="ARBA" id="ARBA00008720"/>
    </source>
</evidence>
<dbReference type="InterPro" id="IPR007394">
    <property type="entry name" value="UPF0122"/>
</dbReference>
<comment type="similarity">
    <text evidence="1 3">Belongs to the UPF0122 family.</text>
</comment>
<evidence type="ECO:0000313" key="6">
    <source>
        <dbReference type="Proteomes" id="UP000681526"/>
    </source>
</evidence>
<protein>
    <recommendedName>
        <fullName evidence="3">UPF0122 protein TXXE_06845</fullName>
    </recommendedName>
</protein>